<dbReference type="EMBL" id="JAMKPW020000023">
    <property type="protein sequence ID" value="KAK8205663.1"/>
    <property type="molecule type" value="Genomic_DNA"/>
</dbReference>
<dbReference type="Proteomes" id="UP001320706">
    <property type="component" value="Unassembled WGS sequence"/>
</dbReference>
<proteinExistence type="predicted"/>
<reference evidence="1" key="1">
    <citation type="submission" date="2024-02" db="EMBL/GenBank/DDBJ databases">
        <title>Metagenome Assembled Genome of Zalaria obscura JY119.</title>
        <authorList>
            <person name="Vighnesh L."/>
            <person name="Jagadeeshwari U."/>
            <person name="Venkata Ramana C."/>
            <person name="Sasikala C."/>
        </authorList>
    </citation>
    <scope>NUCLEOTIDE SEQUENCE</scope>
    <source>
        <strain evidence="1">JY119</strain>
    </source>
</reference>
<comment type="caution">
    <text evidence="1">The sequence shown here is derived from an EMBL/GenBank/DDBJ whole genome shotgun (WGS) entry which is preliminary data.</text>
</comment>
<evidence type="ECO:0000313" key="2">
    <source>
        <dbReference type="Proteomes" id="UP001320706"/>
    </source>
</evidence>
<keyword evidence="2" id="KW-1185">Reference proteome</keyword>
<organism evidence="1 2">
    <name type="scientific">Zalaria obscura</name>
    <dbReference type="NCBI Taxonomy" id="2024903"/>
    <lineage>
        <taxon>Eukaryota</taxon>
        <taxon>Fungi</taxon>
        <taxon>Dikarya</taxon>
        <taxon>Ascomycota</taxon>
        <taxon>Pezizomycotina</taxon>
        <taxon>Dothideomycetes</taxon>
        <taxon>Dothideomycetidae</taxon>
        <taxon>Dothideales</taxon>
        <taxon>Zalariaceae</taxon>
        <taxon>Zalaria</taxon>
    </lineage>
</organism>
<name>A0ACC3SAQ0_9PEZI</name>
<gene>
    <name evidence="1" type="ORF">M8818_004840</name>
</gene>
<sequence length="208" mass="23595">MCVGPARNTRGSEDFSAPLRSGSARHRCIGSEHLRTEAAILKIRTYMCVSRAAICIRITLELSDFGEIVGQRGRFSRREHSDEYSWRLHTISMWQMMPAALRPSDNAVNGIVTKVAYTHAVWHSLGPRLRFPAICPAATIPQYRTKLYLCVLSVLLAVHKLYFPRCPRDRFCIHEASQPRSKSLNRAALYQFPHTPSDPHKPLLGRIS</sequence>
<accession>A0ACC3SAQ0</accession>
<evidence type="ECO:0000313" key="1">
    <source>
        <dbReference type="EMBL" id="KAK8205663.1"/>
    </source>
</evidence>
<protein>
    <submittedName>
        <fullName evidence="1">Uncharacterized protein</fullName>
    </submittedName>
</protein>